<reference evidence="3 4" key="1">
    <citation type="submission" date="2019-03" db="EMBL/GenBank/DDBJ databases">
        <title>Single cell metagenomics reveals metabolic interactions within the superorganism composed of flagellate Streblomastix strix and complex community of Bacteroidetes bacteria on its surface.</title>
        <authorList>
            <person name="Treitli S.C."/>
            <person name="Kolisko M."/>
            <person name="Husnik F."/>
            <person name="Keeling P."/>
            <person name="Hampl V."/>
        </authorList>
    </citation>
    <scope>NUCLEOTIDE SEQUENCE [LARGE SCALE GENOMIC DNA]</scope>
    <source>
        <strain evidence="3">ST1C</strain>
    </source>
</reference>
<feature type="compositionally biased region" description="Basic and acidic residues" evidence="1">
    <location>
        <begin position="76"/>
        <end position="96"/>
    </location>
</feature>
<dbReference type="InterPro" id="IPR036390">
    <property type="entry name" value="WH_DNA-bd_sf"/>
</dbReference>
<dbReference type="InterPro" id="IPR005818">
    <property type="entry name" value="Histone_H1/H5_H15"/>
</dbReference>
<dbReference type="GO" id="GO:0006334">
    <property type="term" value="P:nucleosome assembly"/>
    <property type="evidence" value="ECO:0007669"/>
    <property type="project" value="InterPro"/>
</dbReference>
<dbReference type="EMBL" id="SNRW01009488">
    <property type="protein sequence ID" value="KAA6377926.1"/>
    <property type="molecule type" value="Genomic_DNA"/>
</dbReference>
<name>A0A5J4V4T3_9EUKA</name>
<sequence>MGSSIPAIENFILQKHKEIDIQQLKVQVRIQIRQMVNEGLLQKRKSSYLLGEKSKKKNLKVQKDTLNENNSNSKIQKKEKQMTKDIEDNLMKDVEKSKKKKKTEAKKAPKPEISKNEKKFELNSLNKIPKIKGRIYESQIQLVQQALDIEKIFHSRSLDDESKTEKLYKVKDQLSHRDLNYTLKSFRVGLYYIIQKYLGDCITLSQMALLSVAQLVIQKTMPRQNENEYFFEIQNTGLLDKIKYLIKQKIDDKQEKNQDDNDVKIIKDLIQVYMIIMVDQKIDLEMIGICAQIMNQDVANILEWDNLDEHEQEQRALALYEVYKGESLNELKKKFDYWTLVCIQKRIGNCSTGTERILIDIIELVAQRGVLTSIKYPFHQTDLLFQDDHRIELFEKIRFLTIGKFYEVDEQQGRKLIPL</sequence>
<feature type="region of interest" description="Disordered" evidence="1">
    <location>
        <begin position="64"/>
        <end position="115"/>
    </location>
</feature>
<organism evidence="3 4">
    <name type="scientific">Streblomastix strix</name>
    <dbReference type="NCBI Taxonomy" id="222440"/>
    <lineage>
        <taxon>Eukaryota</taxon>
        <taxon>Metamonada</taxon>
        <taxon>Preaxostyla</taxon>
        <taxon>Oxymonadida</taxon>
        <taxon>Streblomastigidae</taxon>
        <taxon>Streblomastix</taxon>
    </lineage>
</organism>
<gene>
    <name evidence="3" type="ORF">EZS28_026549</name>
</gene>
<evidence type="ECO:0000259" key="2">
    <source>
        <dbReference type="PROSITE" id="PS51504"/>
    </source>
</evidence>
<evidence type="ECO:0000313" key="3">
    <source>
        <dbReference type="EMBL" id="KAA6377926.1"/>
    </source>
</evidence>
<comment type="caution">
    <text evidence="3">The sequence shown here is derived from an EMBL/GenBank/DDBJ whole genome shotgun (WGS) entry which is preliminary data.</text>
</comment>
<feature type="domain" description="H15" evidence="2">
    <location>
        <begin position="1"/>
        <end position="52"/>
    </location>
</feature>
<proteinExistence type="predicted"/>
<dbReference type="InterPro" id="IPR036388">
    <property type="entry name" value="WH-like_DNA-bd_sf"/>
</dbReference>
<dbReference type="PROSITE" id="PS51504">
    <property type="entry name" value="H15"/>
    <property type="match status" value="1"/>
</dbReference>
<dbReference type="Gene3D" id="1.10.10.10">
    <property type="entry name" value="Winged helix-like DNA-binding domain superfamily/Winged helix DNA-binding domain"/>
    <property type="match status" value="1"/>
</dbReference>
<evidence type="ECO:0000256" key="1">
    <source>
        <dbReference type="SAM" id="MobiDB-lite"/>
    </source>
</evidence>
<dbReference type="GO" id="GO:0000786">
    <property type="term" value="C:nucleosome"/>
    <property type="evidence" value="ECO:0007669"/>
    <property type="project" value="InterPro"/>
</dbReference>
<feature type="compositionally biased region" description="Basic and acidic residues" evidence="1">
    <location>
        <begin position="105"/>
        <end position="115"/>
    </location>
</feature>
<evidence type="ECO:0000313" key="4">
    <source>
        <dbReference type="Proteomes" id="UP000324800"/>
    </source>
</evidence>
<dbReference type="GO" id="GO:0003677">
    <property type="term" value="F:DNA binding"/>
    <property type="evidence" value="ECO:0007669"/>
    <property type="project" value="InterPro"/>
</dbReference>
<accession>A0A5J4V4T3</accession>
<dbReference type="Proteomes" id="UP000324800">
    <property type="component" value="Unassembled WGS sequence"/>
</dbReference>
<dbReference type="OrthoDB" id="1110759at2759"/>
<protein>
    <recommendedName>
        <fullName evidence="2">H15 domain-containing protein</fullName>
    </recommendedName>
</protein>
<dbReference type="SUPFAM" id="SSF46785">
    <property type="entry name" value="Winged helix' DNA-binding domain"/>
    <property type="match status" value="1"/>
</dbReference>
<dbReference type="Pfam" id="PF00538">
    <property type="entry name" value="Linker_histone"/>
    <property type="match status" value="1"/>
</dbReference>
<dbReference type="AlphaFoldDB" id="A0A5J4V4T3"/>